<organism evidence="4">
    <name type="scientific">Nicotiana tabacum</name>
    <name type="common">Common tobacco</name>
    <dbReference type="NCBI Taxonomy" id="4097"/>
    <lineage>
        <taxon>Eukaryota</taxon>
        <taxon>Viridiplantae</taxon>
        <taxon>Streptophyta</taxon>
        <taxon>Embryophyta</taxon>
        <taxon>Tracheophyta</taxon>
        <taxon>Spermatophyta</taxon>
        <taxon>Magnoliopsida</taxon>
        <taxon>eudicotyledons</taxon>
        <taxon>Gunneridae</taxon>
        <taxon>Pentapetalae</taxon>
        <taxon>asterids</taxon>
        <taxon>lamiids</taxon>
        <taxon>Solanales</taxon>
        <taxon>Solanaceae</taxon>
        <taxon>Nicotianoideae</taxon>
        <taxon>Nicotianeae</taxon>
        <taxon>Nicotiana</taxon>
    </lineage>
</organism>
<sequence length="357" mass="40611">MYRFRFQLFYSTAAAAATSRNNLLAEMLVNSLGFSTEKAISTSAKVTFLKPGNNKPQLVINFFQQIGLDKTHIKTLVCATPSLLFSDVDKTLKPKIKVLQELGLSGSDIAKVLSKTGIFLLSSLENTIRRNISYLRQLLGSDDSLAKAIRKDSKILWYNAPKVMSPNVAFLRNLGFSGKDIEKLILRDPRILLLKETKWLENAVHRVERNLHIPRDSNMFIYGFMVTASLGESCLEMKLRTFRRFGWSDLEILTLVQKLPLCLTSSEARLGKGLNFFMKELAGYLASHPALLTFSLEKRVLPRHEILKLLDQKKLAKSSLNLYTALMVPESKFLNSYVLPYTDETPELYELYMNSRR</sequence>
<comment type="similarity">
    <text evidence="1">Belongs to the mTERF family.</text>
</comment>
<proteinExistence type="inferred from homology"/>
<dbReference type="GO" id="GO:0009658">
    <property type="term" value="P:chloroplast organization"/>
    <property type="evidence" value="ECO:0000318"/>
    <property type="project" value="GO_Central"/>
</dbReference>
<dbReference type="AlphaFoldDB" id="A0A1S3Z3D5"/>
<dbReference type="OMA" id="CEASKHA"/>
<keyword evidence="2" id="KW-0804">Transcription</keyword>
<dbReference type="GO" id="GO:0006353">
    <property type="term" value="P:DNA-templated transcription termination"/>
    <property type="evidence" value="ECO:0007669"/>
    <property type="project" value="UniProtKB-KW"/>
</dbReference>
<dbReference type="PANTHER" id="PTHR13068">
    <property type="entry name" value="CGI-12 PROTEIN-RELATED"/>
    <property type="match status" value="1"/>
</dbReference>
<evidence type="ECO:0000256" key="2">
    <source>
        <dbReference type="ARBA" id="ARBA00022472"/>
    </source>
</evidence>
<reference evidence="4" key="1">
    <citation type="submission" date="2025-08" db="UniProtKB">
        <authorList>
            <consortium name="RefSeq"/>
        </authorList>
    </citation>
    <scope>IDENTIFICATION</scope>
</reference>
<dbReference type="SMART" id="SM00733">
    <property type="entry name" value="Mterf"/>
    <property type="match status" value="5"/>
</dbReference>
<protein>
    <submittedName>
        <fullName evidence="4">Uncharacterized protein</fullName>
    </submittedName>
</protein>
<dbReference type="RefSeq" id="XP_016458941.1">
    <property type="nucleotide sequence ID" value="XM_016603455.1"/>
</dbReference>
<accession>A0A1S3Z3D5</accession>
<dbReference type="GO" id="GO:0003676">
    <property type="term" value="F:nucleic acid binding"/>
    <property type="evidence" value="ECO:0007669"/>
    <property type="project" value="InterPro"/>
</dbReference>
<dbReference type="PaxDb" id="4097-A0A1S3Z3D5"/>
<dbReference type="InterPro" id="IPR038538">
    <property type="entry name" value="MTERF_sf"/>
</dbReference>
<evidence type="ECO:0000256" key="1">
    <source>
        <dbReference type="ARBA" id="ARBA00007692"/>
    </source>
</evidence>
<dbReference type="FunFam" id="1.25.70.10:FF:000001">
    <property type="entry name" value="Mitochondrial transcription termination factor-like"/>
    <property type="match status" value="1"/>
</dbReference>
<dbReference type="OrthoDB" id="637682at2759"/>
<dbReference type="GO" id="GO:0009507">
    <property type="term" value="C:chloroplast"/>
    <property type="evidence" value="ECO:0000318"/>
    <property type="project" value="GO_Central"/>
</dbReference>
<keyword evidence="2" id="KW-0805">Transcription regulation</keyword>
<keyword evidence="3" id="KW-0809">Transit peptide</keyword>
<name>A0A1S3Z3D5_TOBAC</name>
<dbReference type="KEGG" id="nta:107782571"/>
<dbReference type="InterPro" id="IPR003690">
    <property type="entry name" value="MTERF"/>
</dbReference>
<evidence type="ECO:0000313" key="4">
    <source>
        <dbReference type="RefSeq" id="XP_016458941.1"/>
    </source>
</evidence>
<dbReference type="PANTHER" id="PTHR13068:SF127">
    <property type="entry name" value="MITOCHONDRIAL TRANSCRIPTION TERMINATION FACTOR"/>
    <property type="match status" value="1"/>
</dbReference>
<gene>
    <name evidence="4" type="primary">LOC107782571</name>
</gene>
<dbReference type="Gene3D" id="1.25.70.10">
    <property type="entry name" value="Transcription termination factor 3, mitochondrial"/>
    <property type="match status" value="1"/>
</dbReference>
<keyword evidence="2" id="KW-0806">Transcription termination</keyword>
<evidence type="ECO:0000256" key="3">
    <source>
        <dbReference type="ARBA" id="ARBA00022946"/>
    </source>
</evidence>
<dbReference type="Pfam" id="PF02536">
    <property type="entry name" value="mTERF"/>
    <property type="match status" value="2"/>
</dbReference>